<dbReference type="EMBL" id="NMUL01000007">
    <property type="protein sequence ID" value="OXM69621.1"/>
    <property type="molecule type" value="Genomic_DNA"/>
</dbReference>
<protein>
    <submittedName>
        <fullName evidence="1">Uncharacterized protein</fullName>
    </submittedName>
</protein>
<dbReference type="OrthoDB" id="3628505at2"/>
<comment type="caution">
    <text evidence="1">The sequence shown here is derived from an EMBL/GenBank/DDBJ whole genome shotgun (WGS) entry which is preliminary data.</text>
</comment>
<dbReference type="RefSeq" id="WP_093946946.1">
    <property type="nucleotide sequence ID" value="NZ_NMUL01000007.1"/>
</dbReference>
<sequence length="104" mass="10925">MASTLAESAELASFPPFVRRVQAAVSTAAKDVGAEAQDSNNPARSQLRRALATNVFADPSNYGTRFAWAVATNPVITMASTDGDVQFTVNSVWDTIAGAPPLPE</sequence>
<dbReference type="AlphaFoldDB" id="A0A229TF98"/>
<reference evidence="2" key="1">
    <citation type="submission" date="2017-07" db="EMBL/GenBank/DDBJ databases">
        <title>Comparative genome mining reveals phylogenetic distribution patterns of secondary metabolites in Amycolatopsis.</title>
        <authorList>
            <person name="Adamek M."/>
            <person name="Alanjary M."/>
            <person name="Sales-Ortells H."/>
            <person name="Goodfellow M."/>
            <person name="Bull A.T."/>
            <person name="Kalinowski J."/>
            <person name="Ziemert N."/>
        </authorList>
    </citation>
    <scope>NUCLEOTIDE SEQUENCE [LARGE SCALE GENOMIC DNA]</scope>
    <source>
        <strain evidence="2">H5</strain>
    </source>
</reference>
<keyword evidence="2" id="KW-1185">Reference proteome</keyword>
<dbReference type="Proteomes" id="UP000215199">
    <property type="component" value="Unassembled WGS sequence"/>
</dbReference>
<evidence type="ECO:0000313" key="2">
    <source>
        <dbReference type="Proteomes" id="UP000215199"/>
    </source>
</evidence>
<proteinExistence type="predicted"/>
<gene>
    <name evidence="1" type="ORF">CF165_08920</name>
</gene>
<name>A0A229TF98_9PSEU</name>
<accession>A0A229TF98</accession>
<organism evidence="1 2">
    <name type="scientific">Amycolatopsis vastitatis</name>
    <dbReference type="NCBI Taxonomy" id="1905142"/>
    <lineage>
        <taxon>Bacteria</taxon>
        <taxon>Bacillati</taxon>
        <taxon>Actinomycetota</taxon>
        <taxon>Actinomycetes</taxon>
        <taxon>Pseudonocardiales</taxon>
        <taxon>Pseudonocardiaceae</taxon>
        <taxon>Amycolatopsis</taxon>
    </lineage>
</organism>
<evidence type="ECO:0000313" key="1">
    <source>
        <dbReference type="EMBL" id="OXM69621.1"/>
    </source>
</evidence>